<dbReference type="EMBL" id="QGDQ01000001">
    <property type="protein sequence ID" value="PWJ56500.1"/>
    <property type="molecule type" value="Genomic_DNA"/>
</dbReference>
<dbReference type="RefSeq" id="WP_245961611.1">
    <property type="nucleotide sequence ID" value="NZ_QGDQ01000001.1"/>
</dbReference>
<proteinExistence type="predicted"/>
<dbReference type="Gene3D" id="3.40.190.10">
    <property type="entry name" value="Periplasmic binding protein-like II"/>
    <property type="match status" value="1"/>
</dbReference>
<dbReference type="AlphaFoldDB" id="A0A316AHT6"/>
<evidence type="ECO:0000313" key="1">
    <source>
        <dbReference type="EMBL" id="PWJ56500.1"/>
    </source>
</evidence>
<organism evidence="1 2">
    <name type="scientific">Quadrisphaera granulorum</name>
    <dbReference type="NCBI Taxonomy" id="317664"/>
    <lineage>
        <taxon>Bacteria</taxon>
        <taxon>Bacillati</taxon>
        <taxon>Actinomycetota</taxon>
        <taxon>Actinomycetes</taxon>
        <taxon>Kineosporiales</taxon>
        <taxon>Kineosporiaceae</taxon>
        <taxon>Quadrisphaera</taxon>
    </lineage>
</organism>
<dbReference type="Proteomes" id="UP000245469">
    <property type="component" value="Unassembled WGS sequence"/>
</dbReference>
<name>A0A316AHT6_9ACTN</name>
<dbReference type="SUPFAM" id="SSF53850">
    <property type="entry name" value="Periplasmic binding protein-like II"/>
    <property type="match status" value="1"/>
</dbReference>
<reference evidence="1 2" key="1">
    <citation type="submission" date="2018-03" db="EMBL/GenBank/DDBJ databases">
        <title>Genomic Encyclopedia of Archaeal and Bacterial Type Strains, Phase II (KMG-II): from individual species to whole genera.</title>
        <authorList>
            <person name="Goeker M."/>
        </authorList>
    </citation>
    <scope>NUCLEOTIDE SEQUENCE [LARGE SCALE GENOMIC DNA]</scope>
    <source>
        <strain evidence="1 2">DSM 44889</strain>
    </source>
</reference>
<sequence length="87" mass="8848">MRDSAVAAAHGTPTATPTLGVGNLLVCHPDLRPGVARAVVEACLTAAPELVPQPSDGVTHLARAALVDAEPVLLHEAAADAYREAYG</sequence>
<comment type="caution">
    <text evidence="1">The sequence shown here is derived from an EMBL/GenBank/DDBJ whole genome shotgun (WGS) entry which is preliminary data.</text>
</comment>
<gene>
    <name evidence="1" type="ORF">BXY45_101478</name>
</gene>
<evidence type="ECO:0000313" key="2">
    <source>
        <dbReference type="Proteomes" id="UP000245469"/>
    </source>
</evidence>
<accession>A0A316AHT6</accession>
<keyword evidence="2" id="KW-1185">Reference proteome</keyword>
<protein>
    <submittedName>
        <fullName evidence="1">Uncharacterized protein</fullName>
    </submittedName>
</protein>